<proteinExistence type="predicted"/>
<dbReference type="AlphaFoldDB" id="D3V2P9"/>
<protein>
    <submittedName>
        <fullName evidence="1">Uncharacterized protein</fullName>
    </submittedName>
</protein>
<dbReference type="HOGENOM" id="CLU_3159413_0_0_6"/>
<dbReference type="Proteomes" id="UP000002045">
    <property type="component" value="Chromosome"/>
</dbReference>
<sequence length="48" mass="5117">MFASAQATTQECFFEADFLPIQPVAPFDVLAAVCRVASVLADSSKVHS</sequence>
<reference evidence="1" key="1">
    <citation type="journal article" date="2011" name="PLoS ONE">
        <title>The entomopathogenic bacterial endosymbionts xenorhabdus and photorhabdus: convergent lifestyles from divergent genomes.</title>
        <authorList>
            <person name="Chaston J.M."/>
            <person name="Suen G."/>
            <person name="Tucker S.L."/>
            <person name="Andersen A.W."/>
            <person name="Bhasin A."/>
            <person name="Bode E."/>
            <person name="Bode H.B."/>
            <person name="Brachmann A.O."/>
            <person name="Cowles C.E."/>
            <person name="Cowles K.N."/>
            <person name="Darby C."/>
            <person name="de Leon L."/>
            <person name="Drace K."/>
            <person name="Du Z."/>
            <person name="Givaudan A."/>
            <person name="Herbert Tran E.E."/>
            <person name="Jewell K.A."/>
            <person name="Knack J.J."/>
            <person name="Krasomil-Osterfeld K.C."/>
            <person name="Kukor R."/>
            <person name="Lanois A."/>
            <person name="Latreille P."/>
            <person name="Leimgruber N.K."/>
            <person name="Lipke C.M."/>
            <person name="Liu R."/>
            <person name="Lu X."/>
            <person name="Martens E.C."/>
            <person name="Marri P.R."/>
            <person name="Medigue C."/>
            <person name="Menard M.L."/>
            <person name="Miller N.M."/>
            <person name="Morales-Soto N."/>
            <person name="Norton S."/>
            <person name="Ogier J.C."/>
            <person name="Orchard S.S."/>
            <person name="Park D."/>
            <person name="Park Y."/>
            <person name="Qurollo B.A."/>
            <person name="Sugar D.R."/>
            <person name="Richards G.R."/>
            <person name="Rouy Z."/>
            <person name="Slominski B."/>
            <person name="Slominski K."/>
            <person name="Snyder H."/>
            <person name="Tjaden B.C."/>
            <person name="van der Hoeven R."/>
            <person name="Welch R.D."/>
            <person name="Wheeler C."/>
            <person name="Xiang B."/>
            <person name="Barbazuk B."/>
            <person name="Gaudriault S."/>
            <person name="Goodner B."/>
            <person name="Slater S.C."/>
            <person name="Forst S."/>
            <person name="Goldman B.S."/>
            <person name="Goodrich-Blair H."/>
        </authorList>
    </citation>
    <scope>NUCLEOTIDE SEQUENCE [LARGE SCALE GENOMIC DNA]</scope>
    <source>
        <strain evidence="1">SS-2004</strain>
    </source>
</reference>
<accession>D3V2P9</accession>
<evidence type="ECO:0000313" key="2">
    <source>
        <dbReference type="Proteomes" id="UP000002045"/>
    </source>
</evidence>
<organism evidence="1 2">
    <name type="scientific">Xenorhabdus bovienii (strain SS-2004)</name>
    <name type="common">Xenorhabdus nematophila subsp. bovienii</name>
    <dbReference type="NCBI Taxonomy" id="406818"/>
    <lineage>
        <taxon>Bacteria</taxon>
        <taxon>Pseudomonadati</taxon>
        <taxon>Pseudomonadota</taxon>
        <taxon>Gammaproteobacteria</taxon>
        <taxon>Enterobacterales</taxon>
        <taxon>Morganellaceae</taxon>
        <taxon>Xenorhabdus</taxon>
    </lineage>
</organism>
<evidence type="ECO:0000313" key="1">
    <source>
        <dbReference type="EMBL" id="CBJ81014.1"/>
    </source>
</evidence>
<dbReference type="KEGG" id="xbo:XBJ1_1888"/>
<dbReference type="EMBL" id="FN667741">
    <property type="protein sequence ID" value="CBJ81014.1"/>
    <property type="molecule type" value="Genomic_DNA"/>
</dbReference>
<name>D3V2P9_XENBS</name>
<gene>
    <name evidence="1" type="ordered locus">XBJ1_1888</name>
</gene>